<keyword evidence="3" id="KW-1185">Reference proteome</keyword>
<dbReference type="Pfam" id="PF13233">
    <property type="entry name" value="Complex1_LYR_2"/>
    <property type="match status" value="1"/>
</dbReference>
<dbReference type="EMBL" id="QUQM01000003">
    <property type="protein sequence ID" value="KAA8648518.1"/>
    <property type="molecule type" value="Genomic_DNA"/>
</dbReference>
<evidence type="ECO:0000313" key="4">
    <source>
        <dbReference type="Proteomes" id="UP000324241"/>
    </source>
</evidence>
<dbReference type="Proteomes" id="UP000308092">
    <property type="component" value="Unassembled WGS sequence"/>
</dbReference>
<name>A0A4S3IZ32_9EURO</name>
<dbReference type="PANTHER" id="PTHR28015:SF1">
    <property type="entry name" value="ATP SYNTHASE ASSEMBLY FACTOR FMC1, MITOCHONDRIAL"/>
    <property type="match status" value="1"/>
</dbReference>
<dbReference type="STRING" id="1220188.A0A4S3IZ32"/>
<dbReference type="OrthoDB" id="15893at2759"/>
<protein>
    <recommendedName>
        <fullName evidence="5">ATP synthase assembly factor FMC1, mitochondrial</fullName>
    </recommendedName>
</protein>
<evidence type="ECO:0000313" key="2">
    <source>
        <dbReference type="EMBL" id="THC87669.1"/>
    </source>
</evidence>
<dbReference type="GeneID" id="54327105"/>
<dbReference type="Proteomes" id="UP000324241">
    <property type="component" value="Unassembled WGS sequence"/>
</dbReference>
<dbReference type="RefSeq" id="XP_033427879.1">
    <property type="nucleotide sequence ID" value="XM_033569073.1"/>
</dbReference>
<sequence length="119" mass="13930">MTKTNTLTTYRSLLRELPRRSLSSPTPLHQRIRALYRQPVEATVPQKMKMVEEELSRRLQEAEQMALYARSQRQYVALLERYNPGMSLDEQEKIRLTARRVGLDIPAEVEDANKKTNTE</sequence>
<dbReference type="InterPro" id="IPR039196">
    <property type="entry name" value="Fmc1"/>
</dbReference>
<gene>
    <name evidence="1" type="ORF">ATNIH1004_004403</name>
    <name evidence="2" type="ORF">EYZ11_012887</name>
</gene>
<proteinExistence type="predicted"/>
<evidence type="ECO:0000313" key="1">
    <source>
        <dbReference type="EMBL" id="KAA8648518.1"/>
    </source>
</evidence>
<organism evidence="2 3">
    <name type="scientific">Aspergillus tanneri</name>
    <dbReference type="NCBI Taxonomy" id="1220188"/>
    <lineage>
        <taxon>Eukaryota</taxon>
        <taxon>Fungi</taxon>
        <taxon>Dikarya</taxon>
        <taxon>Ascomycota</taxon>
        <taxon>Pezizomycotina</taxon>
        <taxon>Eurotiomycetes</taxon>
        <taxon>Eurotiomycetidae</taxon>
        <taxon>Eurotiales</taxon>
        <taxon>Aspergillaceae</taxon>
        <taxon>Aspergillus</taxon>
        <taxon>Aspergillus subgen. Circumdati</taxon>
    </lineage>
</organism>
<dbReference type="AlphaFoldDB" id="A0A4S3IZ32"/>
<evidence type="ECO:0008006" key="5">
    <source>
        <dbReference type="Google" id="ProtNLM"/>
    </source>
</evidence>
<dbReference type="GO" id="GO:0005759">
    <property type="term" value="C:mitochondrial matrix"/>
    <property type="evidence" value="ECO:0007669"/>
    <property type="project" value="TreeGrafter"/>
</dbReference>
<dbReference type="PANTHER" id="PTHR28015">
    <property type="entry name" value="ATP SYNTHASE ASSEMBLY FACTOR FMC1, MITOCHONDRIAL"/>
    <property type="match status" value="1"/>
</dbReference>
<reference evidence="1 4" key="2">
    <citation type="submission" date="2019-08" db="EMBL/GenBank/DDBJ databases">
        <title>The genome sequence of a newly discovered highly antifungal drug resistant Aspergillus species, Aspergillus tanneri NIH 1004.</title>
        <authorList>
            <person name="Mounaud S."/>
            <person name="Singh I."/>
            <person name="Joardar V."/>
            <person name="Pakala S."/>
            <person name="Pakala S."/>
            <person name="Venepally P."/>
            <person name="Chung J.K."/>
            <person name="Losada L."/>
            <person name="Nierman W.C."/>
        </authorList>
    </citation>
    <scope>NUCLEOTIDE SEQUENCE [LARGE SCALE GENOMIC DNA]</scope>
    <source>
        <strain evidence="1 4">NIH1004</strain>
    </source>
</reference>
<dbReference type="GO" id="GO:0033615">
    <property type="term" value="P:mitochondrial proton-transporting ATP synthase complex assembly"/>
    <property type="evidence" value="ECO:0007669"/>
    <property type="project" value="InterPro"/>
</dbReference>
<evidence type="ECO:0000313" key="3">
    <source>
        <dbReference type="Proteomes" id="UP000308092"/>
    </source>
</evidence>
<reference evidence="2 3" key="1">
    <citation type="submission" date="2019-03" db="EMBL/GenBank/DDBJ databases">
        <title>The genome sequence of a newly discovered highly antifungal drug resistant Aspergillus species, Aspergillus tanneri NIH 1004.</title>
        <authorList>
            <person name="Mounaud S."/>
            <person name="Singh I."/>
            <person name="Joardar V."/>
            <person name="Pakala S."/>
            <person name="Pakala S."/>
            <person name="Venepally P."/>
            <person name="Hoover J."/>
            <person name="Nierman W."/>
            <person name="Chung J."/>
            <person name="Losada L."/>
        </authorList>
    </citation>
    <scope>NUCLEOTIDE SEQUENCE [LARGE SCALE GENOMIC DNA]</scope>
    <source>
        <strain evidence="2 3">NIH1004</strain>
    </source>
</reference>
<accession>A0A4S3IZ32</accession>
<dbReference type="EMBL" id="SOSA01001090">
    <property type="protein sequence ID" value="THC87669.1"/>
    <property type="molecule type" value="Genomic_DNA"/>
</dbReference>
<dbReference type="VEuPathDB" id="FungiDB:EYZ11_012887"/>
<comment type="caution">
    <text evidence="2">The sequence shown here is derived from an EMBL/GenBank/DDBJ whole genome shotgun (WGS) entry which is preliminary data.</text>
</comment>